<dbReference type="AlphaFoldDB" id="A0AAX2IE58"/>
<dbReference type="GO" id="GO:0005886">
    <property type="term" value="C:plasma membrane"/>
    <property type="evidence" value="ECO:0007669"/>
    <property type="project" value="UniProtKB-SubCell"/>
</dbReference>
<feature type="transmembrane region" description="Helical" evidence="7">
    <location>
        <begin position="43"/>
        <end position="65"/>
    </location>
</feature>
<dbReference type="Proteomes" id="UP000249902">
    <property type="component" value="Unassembled WGS sequence"/>
</dbReference>
<feature type="transmembrane region" description="Helical" evidence="7">
    <location>
        <begin position="12"/>
        <end position="31"/>
    </location>
</feature>
<comment type="subcellular location">
    <subcellularLocation>
        <location evidence="1 7">Cell membrane</location>
        <topology evidence="1 7">Multi-pass membrane protein</topology>
    </subcellularLocation>
</comment>
<dbReference type="InterPro" id="IPR002771">
    <property type="entry name" value="Multi_antbiot-R_MarC"/>
</dbReference>
<feature type="transmembrane region" description="Helical" evidence="7">
    <location>
        <begin position="71"/>
        <end position="94"/>
    </location>
</feature>
<dbReference type="EMBL" id="UAVP01000011">
    <property type="protein sequence ID" value="SQA76767.1"/>
    <property type="molecule type" value="Genomic_DNA"/>
</dbReference>
<evidence type="ECO:0000256" key="3">
    <source>
        <dbReference type="ARBA" id="ARBA00022475"/>
    </source>
</evidence>
<dbReference type="PANTHER" id="PTHR33508:SF1">
    <property type="entry name" value="UPF0056 MEMBRANE PROTEIN YHCE"/>
    <property type="match status" value="1"/>
</dbReference>
<accession>A0AAX2IE58</accession>
<name>A0AAX2IE58_CAPSP</name>
<evidence type="ECO:0000256" key="1">
    <source>
        <dbReference type="ARBA" id="ARBA00004651"/>
    </source>
</evidence>
<proteinExistence type="inferred from homology"/>
<organism evidence="8 9">
    <name type="scientific">Capnocytophaga sputigena</name>
    <dbReference type="NCBI Taxonomy" id="1019"/>
    <lineage>
        <taxon>Bacteria</taxon>
        <taxon>Pseudomonadati</taxon>
        <taxon>Bacteroidota</taxon>
        <taxon>Flavobacteriia</taxon>
        <taxon>Flavobacteriales</taxon>
        <taxon>Flavobacteriaceae</taxon>
        <taxon>Capnocytophaga</taxon>
    </lineage>
</organism>
<keyword evidence="3" id="KW-1003">Cell membrane</keyword>
<dbReference type="Pfam" id="PF01914">
    <property type="entry name" value="MarC"/>
    <property type="match status" value="1"/>
</dbReference>
<dbReference type="RefSeq" id="WP_002678682.1">
    <property type="nucleotide sequence ID" value="NZ_CAURMB010000001.1"/>
</dbReference>
<reference evidence="8 9" key="1">
    <citation type="submission" date="2018-06" db="EMBL/GenBank/DDBJ databases">
        <authorList>
            <consortium name="Pathogen Informatics"/>
            <person name="Doyle S."/>
        </authorList>
    </citation>
    <scope>NUCLEOTIDE SEQUENCE [LARGE SCALE GENOMIC DNA]</scope>
    <source>
        <strain evidence="8 9">NCTC11653</strain>
    </source>
</reference>
<dbReference type="PANTHER" id="PTHR33508">
    <property type="entry name" value="UPF0056 MEMBRANE PROTEIN YHCE"/>
    <property type="match status" value="1"/>
</dbReference>
<keyword evidence="6 7" id="KW-0472">Membrane</keyword>
<evidence type="ECO:0000256" key="5">
    <source>
        <dbReference type="ARBA" id="ARBA00022989"/>
    </source>
</evidence>
<comment type="caution">
    <text evidence="8">The sequence shown here is derived from an EMBL/GenBank/DDBJ whole genome shotgun (WGS) entry which is preliminary data.</text>
</comment>
<evidence type="ECO:0000313" key="9">
    <source>
        <dbReference type="Proteomes" id="UP000249902"/>
    </source>
</evidence>
<sequence>MNFDIKEIISATMVLFAVVDIIGSVPIIINLRKKAGRIQSEKTAIVAGGLLVVFLFLGKQLLNLFGVTVEAFAVAGAFILFFLALEMILGITLYKGTTPESASIVPLAFPMVAGAGALTTVLSLRAKFYVENIIVAIIINMIIVYIVLKSSERIEKFLGKQGITVLHNLFGVILLAIAVNLFTANIKEMFFSKHTAPVEEKLNLPKIPTNDDKTFFLTPNT</sequence>
<evidence type="ECO:0000256" key="4">
    <source>
        <dbReference type="ARBA" id="ARBA00022692"/>
    </source>
</evidence>
<feature type="transmembrane region" description="Helical" evidence="7">
    <location>
        <begin position="101"/>
        <end position="122"/>
    </location>
</feature>
<evidence type="ECO:0000256" key="7">
    <source>
        <dbReference type="RuleBase" id="RU362048"/>
    </source>
</evidence>
<feature type="transmembrane region" description="Helical" evidence="7">
    <location>
        <begin position="169"/>
        <end position="186"/>
    </location>
</feature>
<gene>
    <name evidence="8" type="primary">yhgN</name>
    <name evidence="8" type="ORF">NCTC11653_02699</name>
</gene>
<feature type="transmembrane region" description="Helical" evidence="7">
    <location>
        <begin position="128"/>
        <end position="148"/>
    </location>
</feature>
<comment type="similarity">
    <text evidence="2 7">Belongs to the UPF0056 (MarC) family.</text>
</comment>
<keyword evidence="4 7" id="KW-0812">Transmembrane</keyword>
<evidence type="ECO:0000256" key="2">
    <source>
        <dbReference type="ARBA" id="ARBA00009784"/>
    </source>
</evidence>
<protein>
    <recommendedName>
        <fullName evidence="7">UPF0056 membrane protein</fullName>
    </recommendedName>
</protein>
<evidence type="ECO:0000313" key="8">
    <source>
        <dbReference type="EMBL" id="SQA76767.1"/>
    </source>
</evidence>
<keyword evidence="5 7" id="KW-1133">Transmembrane helix</keyword>
<evidence type="ECO:0000256" key="6">
    <source>
        <dbReference type="ARBA" id="ARBA00023136"/>
    </source>
</evidence>